<gene>
    <name evidence="1" type="ORF">TPSD3_10755</name>
</gene>
<reference evidence="1 2" key="1">
    <citation type="submission" date="2016-12" db="EMBL/GenBank/DDBJ databases">
        <title>Thioflexothrix psekupsii D3 genome sequencing and assembly.</title>
        <authorList>
            <person name="Fomenkov A."/>
            <person name="Vincze T."/>
            <person name="Grabovich M."/>
            <person name="Anton B.P."/>
            <person name="Dubinina G."/>
            <person name="Orlova M."/>
            <person name="Belousova E."/>
            <person name="Roberts R.J."/>
        </authorList>
    </citation>
    <scope>NUCLEOTIDE SEQUENCE [LARGE SCALE GENOMIC DNA]</scope>
    <source>
        <strain evidence="1">D3</strain>
    </source>
</reference>
<dbReference type="RefSeq" id="WP_086488565.1">
    <property type="nucleotide sequence ID" value="NZ_MSLT01000018.1"/>
</dbReference>
<dbReference type="Proteomes" id="UP000194798">
    <property type="component" value="Unassembled WGS sequence"/>
</dbReference>
<dbReference type="AlphaFoldDB" id="A0A251X651"/>
<dbReference type="OrthoDB" id="5783548at2"/>
<sequence>MHYCQGTALEALIILLKRFDIQLKMVESNQAIEGSYWGESEAGLVGNVLYVRNDTPIHSALHEACHYICMDSARRTALHTDAGGDYAEENAVCYLQILLANHLPEMSADVLCEDMDNWGYSFRLGNAKRWFNEDAQDAYDWLLNHQLIAADKTVLWRVRN</sequence>
<comment type="caution">
    <text evidence="1">The sequence shown here is derived from an EMBL/GenBank/DDBJ whole genome shotgun (WGS) entry which is preliminary data.</text>
</comment>
<evidence type="ECO:0000313" key="1">
    <source>
        <dbReference type="EMBL" id="OUD13118.1"/>
    </source>
</evidence>
<protein>
    <submittedName>
        <fullName evidence="1">Uncharacterized protein</fullName>
    </submittedName>
</protein>
<dbReference type="EMBL" id="MSLT01000018">
    <property type="protein sequence ID" value="OUD13118.1"/>
    <property type="molecule type" value="Genomic_DNA"/>
</dbReference>
<proteinExistence type="predicted"/>
<evidence type="ECO:0000313" key="2">
    <source>
        <dbReference type="Proteomes" id="UP000194798"/>
    </source>
</evidence>
<accession>A0A251X651</accession>
<name>A0A251X651_9GAMM</name>
<keyword evidence="2" id="KW-1185">Reference proteome</keyword>
<organism evidence="1 2">
    <name type="scientific">Thioflexithrix psekupsensis</name>
    <dbReference type="NCBI Taxonomy" id="1570016"/>
    <lineage>
        <taxon>Bacteria</taxon>
        <taxon>Pseudomonadati</taxon>
        <taxon>Pseudomonadota</taxon>
        <taxon>Gammaproteobacteria</taxon>
        <taxon>Thiotrichales</taxon>
        <taxon>Thioflexithrix</taxon>
    </lineage>
</organism>